<dbReference type="GeneID" id="36392685"/>
<dbReference type="AlphaFoldDB" id="A0A0S2LIH8"/>
<dbReference type="OrthoDB" id="2559629at2759"/>
<dbReference type="InParanoid" id="A0A0S2LIH8"/>
<gene>
    <name evidence="1" type="ordered locus">CNA04425</name>
</gene>
<keyword evidence="2" id="KW-1185">Reference proteome</keyword>
<evidence type="ECO:0000313" key="1">
    <source>
        <dbReference type="EMBL" id="ALO60334.1"/>
    </source>
</evidence>
<sequence>MMFSSPQPLGHFSVSQVKMATMSLATARMELSKLKRVPVSAEAYLDVLNSTRVDGVENVVERSTIFHGVNEAAFILGQNIVIERTTGHPVVFYEMERASRRPMRYGPTRGTDSIDCSRRALHVLKAFTPLISNALGSPPQRLPVSLINRPAVA</sequence>
<dbReference type="PaxDb" id="214684-A0A0S2LIH8"/>
<dbReference type="VEuPathDB" id="FungiDB:CNA04425"/>
<accession>A0A0S2LIH8</accession>
<reference evidence="1 2" key="1">
    <citation type="journal article" date="2005" name="Science">
        <title>The genome of the basidiomycetous yeast and human pathogen Cryptococcus neoformans.</title>
        <authorList>
            <person name="Loftus B.J."/>
            <person name="Fung E."/>
            <person name="Roncaglia P."/>
            <person name="Rowley D."/>
            <person name="Amedeo P."/>
            <person name="Bruno D."/>
            <person name="Vamathevan J."/>
            <person name="Miranda M."/>
            <person name="Anderson I.J."/>
            <person name="Fraser J.A."/>
            <person name="Allen J.E."/>
            <person name="Bosdet I.E."/>
            <person name="Brent M.R."/>
            <person name="Chiu R."/>
            <person name="Doering T.L."/>
            <person name="Donlin M.J."/>
            <person name="D'Souza C.A."/>
            <person name="Fox D.S."/>
            <person name="Grinberg V."/>
            <person name="Fu J."/>
            <person name="Fukushima M."/>
            <person name="Haas B.J."/>
            <person name="Huang J.C."/>
            <person name="Janbon G."/>
            <person name="Jones S.J."/>
            <person name="Koo H.L."/>
            <person name="Krzywinski M.I."/>
            <person name="Kwon-Chung J.K."/>
            <person name="Lengeler K.B."/>
            <person name="Maiti R."/>
            <person name="Marra M.A."/>
            <person name="Marra R.E."/>
            <person name="Mathewson C.A."/>
            <person name="Mitchell T.G."/>
            <person name="Pertea M."/>
            <person name="Riggs F.R."/>
            <person name="Salzberg S.L."/>
            <person name="Schein J.E."/>
            <person name="Shvartsbeyn A."/>
            <person name="Shin H."/>
            <person name="Shumway M."/>
            <person name="Specht C.A."/>
            <person name="Suh B.B."/>
            <person name="Tenney A."/>
            <person name="Utterback T.R."/>
            <person name="Wickes B.L."/>
            <person name="Wortman J.R."/>
            <person name="Wye N.H."/>
            <person name="Kronstad J.W."/>
            <person name="Lodge J.K."/>
            <person name="Heitman J."/>
            <person name="Davis R.W."/>
            <person name="Fraser C.M."/>
            <person name="Hyman R.W."/>
        </authorList>
    </citation>
    <scope>NUCLEOTIDE SEQUENCE [LARGE SCALE GENOMIC DNA]</scope>
    <source>
        <strain evidence="2">JEC21 / ATCC MYA-565</strain>
    </source>
</reference>
<dbReference type="RefSeq" id="XP_024514159.1">
    <property type="nucleotide sequence ID" value="XM_024656087.1"/>
</dbReference>
<protein>
    <submittedName>
        <fullName evidence="1">Uncharacterized protein</fullName>
    </submittedName>
</protein>
<proteinExistence type="predicted"/>
<dbReference type="Proteomes" id="UP000002149">
    <property type="component" value="Chromosome 1"/>
</dbReference>
<dbReference type="KEGG" id="cne:CNA04425"/>
<name>A0A0S2LIH8_CRYD1</name>
<organism evidence="1 2">
    <name type="scientific">Cryptococcus deneoformans (strain JEC21 / ATCC MYA-565)</name>
    <name type="common">Cryptococcus neoformans var. neoformans serotype D</name>
    <dbReference type="NCBI Taxonomy" id="214684"/>
    <lineage>
        <taxon>Eukaryota</taxon>
        <taxon>Fungi</taxon>
        <taxon>Dikarya</taxon>
        <taxon>Basidiomycota</taxon>
        <taxon>Agaricomycotina</taxon>
        <taxon>Tremellomycetes</taxon>
        <taxon>Tremellales</taxon>
        <taxon>Cryptococcaceae</taxon>
        <taxon>Cryptococcus</taxon>
        <taxon>Cryptococcus neoformans species complex</taxon>
    </lineage>
</organism>
<evidence type="ECO:0000313" key="2">
    <source>
        <dbReference type="Proteomes" id="UP000002149"/>
    </source>
</evidence>
<dbReference type="EMBL" id="AE017341">
    <property type="protein sequence ID" value="ALO60334.1"/>
    <property type="molecule type" value="Genomic_DNA"/>
</dbReference>